<dbReference type="EMBL" id="AP024601">
    <property type="protein sequence ID" value="BCU83312.1"/>
    <property type="molecule type" value="Genomic_DNA"/>
</dbReference>
<evidence type="ECO:0008006" key="10">
    <source>
        <dbReference type="Google" id="ProtNLM"/>
    </source>
</evidence>
<dbReference type="InterPro" id="IPR011229">
    <property type="entry name" value="Cell_cycle_GpsB"/>
</dbReference>
<dbReference type="Pfam" id="PF05103">
    <property type="entry name" value="DivIVA"/>
    <property type="match status" value="1"/>
</dbReference>
<evidence type="ECO:0000256" key="2">
    <source>
        <dbReference type="ARBA" id="ARBA00022490"/>
    </source>
</evidence>
<reference evidence="8" key="1">
    <citation type="journal article" date="2013" name="Int. J. Syst. Evol. Microbiol.">
        <title>Polycladomyces abyssicola gen. nov., sp. nov., a thermophilic filamentous bacterium isolated from hemipelagic sediment.</title>
        <authorList>
            <person name="Tsubouchi T."/>
            <person name="Shimane Y."/>
            <person name="Mori K."/>
            <person name="Usui K."/>
            <person name="Hiraki T."/>
            <person name="Tame A."/>
            <person name="Uematsu K."/>
            <person name="Maruyama T."/>
            <person name="Hatada Y."/>
        </authorList>
    </citation>
    <scope>NUCLEOTIDE SEQUENCE</scope>
    <source>
        <strain evidence="8">JIR-001</strain>
    </source>
</reference>
<evidence type="ECO:0000313" key="9">
    <source>
        <dbReference type="Proteomes" id="UP000677436"/>
    </source>
</evidence>
<dbReference type="NCBIfam" id="TIGR03544">
    <property type="entry name" value="DivI1A_domain"/>
    <property type="match status" value="1"/>
</dbReference>
<keyword evidence="5 7" id="KW-0175">Coiled coil</keyword>
<sequence>MERLTPKDIFNKDFPRERKGYSRQAVDEFLDLVIQNYEEVLEENERLKEELERAKAQAVNREVIDDILHRLERLERMA</sequence>
<dbReference type="GO" id="GO:0051301">
    <property type="term" value="P:cell division"/>
    <property type="evidence" value="ECO:0007669"/>
    <property type="project" value="UniProtKB-KW"/>
</dbReference>
<dbReference type="GO" id="GO:0008360">
    <property type="term" value="P:regulation of cell shape"/>
    <property type="evidence" value="ECO:0007669"/>
    <property type="project" value="UniProtKB-KW"/>
</dbReference>
<dbReference type="PANTHER" id="PTHR35794:SF1">
    <property type="entry name" value="CELL CYCLE PROTEIN GPSB"/>
    <property type="match status" value="1"/>
</dbReference>
<keyword evidence="9" id="KW-1185">Reference proteome</keyword>
<keyword evidence="3" id="KW-0132">Cell division</keyword>
<dbReference type="AlphaFoldDB" id="A0A8D5ZPR5"/>
<comment type="subcellular location">
    <subcellularLocation>
        <location evidence="1">Cytoplasm</location>
    </subcellularLocation>
</comment>
<evidence type="ECO:0000256" key="3">
    <source>
        <dbReference type="ARBA" id="ARBA00022618"/>
    </source>
</evidence>
<dbReference type="InterPro" id="IPR019933">
    <property type="entry name" value="DivIVA_domain"/>
</dbReference>
<dbReference type="Gene3D" id="6.10.250.660">
    <property type="match status" value="1"/>
</dbReference>
<dbReference type="PIRSF" id="PIRSF029938">
    <property type="entry name" value="UCP029938"/>
    <property type="match status" value="1"/>
</dbReference>
<dbReference type="InterPro" id="IPR007793">
    <property type="entry name" value="DivIVA_fam"/>
</dbReference>
<evidence type="ECO:0000256" key="4">
    <source>
        <dbReference type="ARBA" id="ARBA00022960"/>
    </source>
</evidence>
<evidence type="ECO:0000256" key="1">
    <source>
        <dbReference type="ARBA" id="ARBA00004496"/>
    </source>
</evidence>
<dbReference type="GO" id="GO:0005737">
    <property type="term" value="C:cytoplasm"/>
    <property type="evidence" value="ECO:0007669"/>
    <property type="project" value="UniProtKB-SubCell"/>
</dbReference>
<evidence type="ECO:0000256" key="6">
    <source>
        <dbReference type="ARBA" id="ARBA00023306"/>
    </source>
</evidence>
<keyword evidence="6" id="KW-0131">Cell cycle</keyword>
<keyword evidence="4" id="KW-0133">Cell shape</keyword>
<organism evidence="8 9">
    <name type="scientific">Polycladomyces abyssicola</name>
    <dbReference type="NCBI Taxonomy" id="1125966"/>
    <lineage>
        <taxon>Bacteria</taxon>
        <taxon>Bacillati</taxon>
        <taxon>Bacillota</taxon>
        <taxon>Bacilli</taxon>
        <taxon>Bacillales</taxon>
        <taxon>Thermoactinomycetaceae</taxon>
        <taxon>Polycladomyces</taxon>
    </lineage>
</organism>
<gene>
    <name evidence="8" type="ORF">JIR001_30950</name>
</gene>
<feature type="coiled-coil region" evidence="7">
    <location>
        <begin position="30"/>
        <end position="64"/>
    </location>
</feature>
<evidence type="ECO:0000256" key="5">
    <source>
        <dbReference type="ARBA" id="ARBA00023054"/>
    </source>
</evidence>
<proteinExistence type="predicted"/>
<dbReference type="RefSeq" id="WP_212773547.1">
    <property type="nucleotide sequence ID" value="NZ_AP024601.1"/>
</dbReference>
<evidence type="ECO:0000313" key="8">
    <source>
        <dbReference type="EMBL" id="BCU83312.1"/>
    </source>
</evidence>
<keyword evidence="2" id="KW-0963">Cytoplasm</keyword>
<dbReference type="Proteomes" id="UP000677436">
    <property type="component" value="Chromosome"/>
</dbReference>
<accession>A0A8D5ZPR5</accession>
<reference evidence="8" key="2">
    <citation type="journal article" date="2021" name="Microbiol. Resour. Announc.">
        <title>Complete Genome Sequence of Polycladomyces abyssicola JIR-001T, Isolated from Hemipelagic Sediment in Deep Seawater.</title>
        <authorList>
            <person name="Tsubouchi T."/>
            <person name="Kaneko Y."/>
        </authorList>
    </citation>
    <scope>NUCLEOTIDE SEQUENCE</scope>
    <source>
        <strain evidence="8">JIR-001</strain>
    </source>
</reference>
<protein>
    <recommendedName>
        <fullName evidence="10">DivIVA domain-containing protein</fullName>
    </recommendedName>
</protein>
<dbReference type="PANTHER" id="PTHR35794">
    <property type="entry name" value="CELL DIVISION PROTEIN DIVIVA"/>
    <property type="match status" value="1"/>
</dbReference>
<evidence type="ECO:0000256" key="7">
    <source>
        <dbReference type="SAM" id="Coils"/>
    </source>
</evidence>
<dbReference type="KEGG" id="pabs:JIR001_30950"/>
<name>A0A8D5ZPR5_9BACL</name>